<evidence type="ECO:0000256" key="4">
    <source>
        <dbReference type="SAM" id="MobiDB-lite"/>
    </source>
</evidence>
<proteinExistence type="predicted"/>
<dbReference type="Pfam" id="PF12921">
    <property type="entry name" value="ATP13"/>
    <property type="match status" value="1"/>
</dbReference>
<evidence type="ECO:0000313" key="5">
    <source>
        <dbReference type="EMBL" id="TFA97763.1"/>
    </source>
</evidence>
<dbReference type="GeneID" id="300582021"/>
<keyword evidence="2" id="KW-0809">Transit peptide</keyword>
<evidence type="ECO:0000256" key="2">
    <source>
        <dbReference type="ARBA" id="ARBA00022946"/>
    </source>
</evidence>
<accession>A0ABY2GQJ5</accession>
<evidence type="ECO:0000256" key="1">
    <source>
        <dbReference type="ARBA" id="ARBA00004173"/>
    </source>
</evidence>
<comment type="caution">
    <text evidence="5">The sequence shown here is derived from an EMBL/GenBank/DDBJ whole genome shotgun (WGS) entry which is preliminary data.</text>
</comment>
<feature type="region of interest" description="Disordered" evidence="4">
    <location>
        <begin position="744"/>
        <end position="777"/>
    </location>
</feature>
<dbReference type="EMBL" id="PPTA01000027">
    <property type="protein sequence ID" value="TFA97763.1"/>
    <property type="molecule type" value="Genomic_DNA"/>
</dbReference>
<name>A0ABY2GQJ5_9HYPO</name>
<sequence length="777" mass="88740">MLVYATIRALPHIASSFKTRGPIEATIYPRFLSFDHRPIDRLERQSSVVRFSNCCVSDDQTENSIMRPGRIVWPGRCFSRVTALNSIKSHRCDGWPLTCGVEAAGRRNLASHTLTPNLHGNLLSERMSSSVRPELAVLLDSIRRRNLSRISWEFTAWTDVLSDVNLPYHEDAVREARELPAATVSEILRSIDPLLSPETDIAHGLNLTQAHTQFTYAGKLLNQFGVRKVHHGTLQGVRTLLEIRSRAPPSQSPTAADFEVAMRCAGAAVDFQQAKVFWTAMAAHDLQDSRTSKSWSDFIKARFMIEPVYYQFDRSRVAFLARDLYSNHNPLPTSSLEHLDKIRFSVNTLKREPWNRRPDQLDEDMRRLLRRRNGYTSFKNHWIRNLYYGHEMDEELLCTSMIAFARSSSVYSIKKMILESYYGIVVTGTHPSNFQISGGRDFPPNSPLKPTPRLLHAIVEAFGSMSHIVLGTKLLDFVSRRYGIPISHETWSNLLSWTYISASKPFKRTRSIYSRGTNSTSTSTCAADVRHIWDVMTSPPYNFQPALADLDIYIKTLLAQRSFGRAIASIRTHALPLYSHLRQTHHAALTDEILQLDALSSVNNSHAASLTASATARRRRAQLLHDHAHHLIASWLARLLKSASAVRSARQGSFMRVRVPDLLREFPDFFYPQVRYRTAQGHVVLQRPDEDVTPRFDWDAGAWRTTLPQKKAGIYARDFEGSDEPDFPWPQVKTLKVLEWKRTPRKRSELSRRPPGEAARESRAAAWWDSMEEELMR</sequence>
<keyword evidence="6" id="KW-1185">Reference proteome</keyword>
<organism evidence="5 6">
    <name type="scientific">Trichoderma ghanense</name>
    <dbReference type="NCBI Taxonomy" id="65468"/>
    <lineage>
        <taxon>Eukaryota</taxon>
        <taxon>Fungi</taxon>
        <taxon>Dikarya</taxon>
        <taxon>Ascomycota</taxon>
        <taxon>Pezizomycotina</taxon>
        <taxon>Sordariomycetes</taxon>
        <taxon>Hypocreomycetidae</taxon>
        <taxon>Hypocreales</taxon>
        <taxon>Hypocreaceae</taxon>
        <taxon>Trichoderma</taxon>
    </lineage>
</organism>
<evidence type="ECO:0000256" key="3">
    <source>
        <dbReference type="ARBA" id="ARBA00023128"/>
    </source>
</evidence>
<comment type="subcellular location">
    <subcellularLocation>
        <location evidence="1">Mitochondrion</location>
    </subcellularLocation>
</comment>
<dbReference type="RefSeq" id="XP_073553965.1">
    <property type="nucleotide sequence ID" value="XM_073707571.1"/>
</dbReference>
<dbReference type="InterPro" id="IPR024319">
    <property type="entry name" value="ATPase_expression_mit"/>
</dbReference>
<reference evidence="5 6" key="1">
    <citation type="submission" date="2018-01" db="EMBL/GenBank/DDBJ databases">
        <title>Genome characterization of the sugarcane-associated fungus Trichoderma ghanense CCMA-1212 and their application in lignocelulose bioconversion.</title>
        <authorList>
            <person name="Steindorff A.S."/>
            <person name="Mendes T.D."/>
            <person name="Vilela E.S.D."/>
            <person name="Rodrigues D.S."/>
            <person name="Formighieri E.F."/>
            <person name="Melo I.S."/>
            <person name="Favaro L.C.L."/>
        </authorList>
    </citation>
    <scope>NUCLEOTIDE SEQUENCE [LARGE SCALE GENOMIC DNA]</scope>
    <source>
        <strain evidence="5 6">CCMA-1212</strain>
    </source>
</reference>
<protein>
    <submittedName>
        <fullName evidence="5">Uncharacterized protein</fullName>
    </submittedName>
</protein>
<keyword evidence="3" id="KW-0496">Mitochondrion</keyword>
<gene>
    <name evidence="5" type="ORF">CCMA1212_010530</name>
</gene>
<dbReference type="Proteomes" id="UP001642720">
    <property type="component" value="Unassembled WGS sequence"/>
</dbReference>
<feature type="compositionally biased region" description="Basic and acidic residues" evidence="4">
    <location>
        <begin position="744"/>
        <end position="763"/>
    </location>
</feature>
<evidence type="ECO:0000313" key="6">
    <source>
        <dbReference type="Proteomes" id="UP001642720"/>
    </source>
</evidence>